<dbReference type="PANTHER" id="PTHR42792:SF2">
    <property type="entry name" value="FLAGELLIN"/>
    <property type="match status" value="1"/>
</dbReference>
<proteinExistence type="inferred from homology"/>
<keyword evidence="7" id="KW-0282">Flagellum</keyword>
<comment type="subcellular location">
    <subcellularLocation>
        <location evidence="4">Secreted</location>
    </subcellularLocation>
    <subcellularLocation>
        <location evidence="4">Bacterial flagellum</location>
    </subcellularLocation>
</comment>
<dbReference type="InterPro" id="IPR046358">
    <property type="entry name" value="Flagellin_C"/>
</dbReference>
<evidence type="ECO:0000313" key="7">
    <source>
        <dbReference type="EMBL" id="MCY6959594.1"/>
    </source>
</evidence>
<dbReference type="InterPro" id="IPR001492">
    <property type="entry name" value="Flagellin"/>
</dbReference>
<evidence type="ECO:0000259" key="6">
    <source>
        <dbReference type="Pfam" id="PF00700"/>
    </source>
</evidence>
<keyword evidence="7" id="KW-0969">Cilium</keyword>
<reference evidence="7" key="1">
    <citation type="submission" date="2022-12" db="EMBL/GenBank/DDBJ databases">
        <title>Clostridium sp. nov., isolated from industrial wastewater.</title>
        <authorList>
            <person name="Jiayan W."/>
        </authorList>
    </citation>
    <scope>NUCLEOTIDE SEQUENCE</scope>
    <source>
        <strain evidence="7">ZC22-4</strain>
    </source>
</reference>
<dbReference type="PRINTS" id="PR00207">
    <property type="entry name" value="FLAGELLIN"/>
</dbReference>
<evidence type="ECO:0000256" key="4">
    <source>
        <dbReference type="RuleBase" id="RU362073"/>
    </source>
</evidence>
<dbReference type="Pfam" id="PF00700">
    <property type="entry name" value="Flagellin_C"/>
    <property type="match status" value="1"/>
</dbReference>
<accession>A0ABT4DBD2</accession>
<dbReference type="InterPro" id="IPR001029">
    <property type="entry name" value="Flagellin_N"/>
</dbReference>
<dbReference type="InterPro" id="IPR042187">
    <property type="entry name" value="Flagellin_C_sub2"/>
</dbReference>
<dbReference type="Gene3D" id="6.10.10.10">
    <property type="entry name" value="Flagellar export chaperone, C-terminal domain"/>
    <property type="match status" value="1"/>
</dbReference>
<evidence type="ECO:0000256" key="3">
    <source>
        <dbReference type="ARBA" id="ARBA00023143"/>
    </source>
</evidence>
<dbReference type="EMBL" id="JAPQFJ010000014">
    <property type="protein sequence ID" value="MCY6959594.1"/>
    <property type="molecule type" value="Genomic_DNA"/>
</dbReference>
<keyword evidence="3 4" id="KW-0975">Bacterial flagellum</keyword>
<name>A0ABT4DBD2_9CLOT</name>
<dbReference type="Gene3D" id="1.20.1330.10">
    <property type="entry name" value="f41 fragment of flagellin, N-terminal domain"/>
    <property type="match status" value="1"/>
</dbReference>
<dbReference type="Pfam" id="PF00669">
    <property type="entry name" value="Flagellin_N"/>
    <property type="match status" value="1"/>
</dbReference>
<evidence type="ECO:0000313" key="8">
    <source>
        <dbReference type="Proteomes" id="UP001144612"/>
    </source>
</evidence>
<evidence type="ECO:0000256" key="1">
    <source>
        <dbReference type="ARBA" id="ARBA00005709"/>
    </source>
</evidence>
<gene>
    <name evidence="7" type="ORF">OW729_13320</name>
</gene>
<dbReference type="Proteomes" id="UP001144612">
    <property type="component" value="Unassembled WGS sequence"/>
</dbReference>
<keyword evidence="8" id="KW-1185">Reference proteome</keyword>
<evidence type="ECO:0000256" key="2">
    <source>
        <dbReference type="ARBA" id="ARBA00020110"/>
    </source>
</evidence>
<feature type="domain" description="Flagellin N-terminal" evidence="5">
    <location>
        <begin position="4"/>
        <end position="139"/>
    </location>
</feature>
<feature type="domain" description="Flagellin C-terminal" evidence="6">
    <location>
        <begin position="193"/>
        <end position="277"/>
    </location>
</feature>
<comment type="similarity">
    <text evidence="1 4">Belongs to the bacterial flagellin family.</text>
</comment>
<dbReference type="PANTHER" id="PTHR42792">
    <property type="entry name" value="FLAGELLIN"/>
    <property type="match status" value="1"/>
</dbReference>
<organism evidence="7 8">
    <name type="scientific">Clostridium brassicae</name>
    <dbReference type="NCBI Taxonomy" id="2999072"/>
    <lineage>
        <taxon>Bacteria</taxon>
        <taxon>Bacillati</taxon>
        <taxon>Bacillota</taxon>
        <taxon>Clostridia</taxon>
        <taxon>Eubacteriales</taxon>
        <taxon>Clostridiaceae</taxon>
        <taxon>Clostridium</taxon>
    </lineage>
</organism>
<dbReference type="RefSeq" id="WP_268062024.1">
    <property type="nucleotide sequence ID" value="NZ_JAPQFJ010000014.1"/>
</dbReference>
<evidence type="ECO:0000259" key="5">
    <source>
        <dbReference type="Pfam" id="PF00669"/>
    </source>
</evidence>
<protein>
    <recommendedName>
        <fullName evidence="2 4">Flagellin</fullName>
    </recommendedName>
</protein>
<dbReference type="SUPFAM" id="SSF64518">
    <property type="entry name" value="Phase 1 flagellin"/>
    <property type="match status" value="1"/>
</dbReference>
<keyword evidence="7" id="KW-0966">Cell projection</keyword>
<sequence>MRLNHNLASLNIYREHERVLQRQSGVLERISSGTKINSAKDNPVKLADSERMRIQIRGLQMAERNAQDGISMLQTAEGGLDGMTSMLQRIRELTLQAGSGANNTQDKETIQQEINQLIEGIEDISKNTEFNSIHLLNGNADDKSLFMPIGANVGEKVDIPMFDLSCEKIGNGSKTLKDLNTSGLNNLGVDESLSIIDGALDSVLSARSKYGAICNRFESSHDKISEIYTCMQGAESKIRDSDIAEEMMNFARDNILIESGNAMMAQSNKFPQDALKVLENVRTR</sequence>
<comment type="caution">
    <text evidence="7">The sequence shown here is derived from an EMBL/GenBank/DDBJ whole genome shotgun (WGS) entry which is preliminary data.</text>
</comment>
<comment type="function">
    <text evidence="4">Flagellin is the subunit protein which polymerizes to form the filaments of bacterial flagella.</text>
</comment>
<keyword evidence="4" id="KW-0964">Secreted</keyword>